<dbReference type="EMBL" id="BK015439">
    <property type="protein sequence ID" value="DAE06498.1"/>
    <property type="molecule type" value="Genomic_DNA"/>
</dbReference>
<keyword evidence="4" id="KW-0946">Virion</keyword>
<reference evidence="6" key="1">
    <citation type="journal article" date="2021" name="Proc. Natl. Acad. Sci. U.S.A.">
        <title>A Catalog of Tens of Thousands of Viruses from Human Metagenomes Reveals Hidden Associations with Chronic Diseases.</title>
        <authorList>
            <person name="Tisza M.J."/>
            <person name="Buck C.B."/>
        </authorList>
    </citation>
    <scope>NUCLEOTIDE SEQUENCE</scope>
    <source>
        <strain evidence="6">Ct0jJ30</strain>
    </source>
</reference>
<keyword evidence="3" id="KW-1161">Viral attachment to host cell</keyword>
<dbReference type="GO" id="GO:0044423">
    <property type="term" value="C:virion component"/>
    <property type="evidence" value="ECO:0007669"/>
    <property type="project" value="UniProtKB-KW"/>
</dbReference>
<dbReference type="Pfam" id="PF11133">
    <property type="entry name" value="Phage_head_fibr"/>
    <property type="match status" value="1"/>
</dbReference>
<comment type="subcellular location">
    <subcellularLocation>
        <location evidence="1">Virion</location>
    </subcellularLocation>
</comment>
<evidence type="ECO:0000256" key="1">
    <source>
        <dbReference type="ARBA" id="ARBA00004328"/>
    </source>
</evidence>
<dbReference type="InterPro" id="IPR022741">
    <property type="entry name" value="Phage_B103_Gp8"/>
</dbReference>
<keyword evidence="2" id="KW-0945">Host-virus interaction</keyword>
<protein>
    <submittedName>
        <fullName evidence="6">Head fiber protein</fullName>
    </submittedName>
</protein>
<evidence type="ECO:0000256" key="2">
    <source>
        <dbReference type="ARBA" id="ARBA00022581"/>
    </source>
</evidence>
<evidence type="ECO:0000256" key="4">
    <source>
        <dbReference type="ARBA" id="ARBA00022844"/>
    </source>
</evidence>
<evidence type="ECO:0000256" key="5">
    <source>
        <dbReference type="ARBA" id="ARBA00023296"/>
    </source>
</evidence>
<proteinExistence type="predicted"/>
<organism evidence="6">
    <name type="scientific">Myoviridae sp. ct0jJ30</name>
    <dbReference type="NCBI Taxonomy" id="2825014"/>
    <lineage>
        <taxon>Viruses</taxon>
        <taxon>Duplodnaviria</taxon>
        <taxon>Heunggongvirae</taxon>
        <taxon>Uroviricota</taxon>
        <taxon>Caudoviricetes</taxon>
    </lineage>
</organism>
<name>A0A8S5PHU6_9CAUD</name>
<evidence type="ECO:0000256" key="3">
    <source>
        <dbReference type="ARBA" id="ARBA00022804"/>
    </source>
</evidence>
<evidence type="ECO:0000313" key="6">
    <source>
        <dbReference type="EMBL" id="DAE06498.1"/>
    </source>
</evidence>
<sequence length="150" mass="15929">MYVGGKWEKLGDFRSSVDLQPYAKTEYVNNQLATKVDKVAGKGLSTNDYTTTEKNKLAGIAANANNYTLPTATASVLGGVKIGFSTNAANRNYAVQLSNNQMYVNVPWTDHNTTYGLATSSTNGLMSAGDKAKLDGIVAIADADLKAILV</sequence>
<keyword evidence="5" id="KW-1160">Virus entry into host cell</keyword>
<dbReference type="GO" id="GO:0019062">
    <property type="term" value="P:virion attachment to host cell"/>
    <property type="evidence" value="ECO:0007669"/>
    <property type="project" value="UniProtKB-KW"/>
</dbReference>
<dbReference type="GO" id="GO:0046718">
    <property type="term" value="P:symbiont entry into host cell"/>
    <property type="evidence" value="ECO:0007669"/>
    <property type="project" value="UniProtKB-KW"/>
</dbReference>
<accession>A0A8S5PHU6</accession>